<accession>A0ABY8P6S4</accession>
<keyword evidence="2" id="KW-1185">Reference proteome</keyword>
<protein>
    <submittedName>
        <fullName evidence="1">Phage tail protein</fullName>
    </submittedName>
</protein>
<dbReference type="Pfam" id="PF06995">
    <property type="entry name" value="Phage_P2_GpU"/>
    <property type="match status" value="1"/>
</dbReference>
<sequence>MAALGLFVFELRTTPFQGMQREHQFRFGYHNRIGKRPSFQFLGTSNDALTLSGTLYPELTGGKLSLLTLQTMAETGKAWSFIGGEGTIYGMYIIESLSESKSAFFADSAARKIEFTLTLKRVDSSLAELFGNMSEQLDSLTETVSSHLSGSIGGLLS</sequence>
<dbReference type="RefSeq" id="WP_280939814.1">
    <property type="nucleotide sequence ID" value="NZ_CP123759.1"/>
</dbReference>
<dbReference type="InterPro" id="IPR009734">
    <property type="entry name" value="Myoviridae_GpU"/>
</dbReference>
<evidence type="ECO:0000313" key="2">
    <source>
        <dbReference type="Proteomes" id="UP001231859"/>
    </source>
</evidence>
<dbReference type="InterPro" id="IPR016912">
    <property type="entry name" value="Phage_P2_GpU"/>
</dbReference>
<reference evidence="1 2" key="1">
    <citation type="submission" date="2023-04" db="EMBL/GenBank/DDBJ databases">
        <title>Genome dynamics across the evolutionary transition to endosymbiosis.</title>
        <authorList>
            <person name="Siozios S."/>
            <person name="Nadal-Jimenez P."/>
            <person name="Azagi T."/>
            <person name="Sprong H."/>
            <person name="Frost C.L."/>
            <person name="Parratt S.R."/>
            <person name="Taylor G."/>
            <person name="Brettell L."/>
            <person name="Lew K.C."/>
            <person name="Croft L."/>
            <person name="King K.C."/>
            <person name="Brockhurst M.A."/>
            <person name="Hypsa V."/>
            <person name="Novakova E."/>
            <person name="Darby A.C."/>
            <person name="Hurst G.D.D."/>
        </authorList>
    </citation>
    <scope>NUCLEOTIDE SEQUENCE [LARGE SCALE GENOMIC DNA]</scope>
    <source>
        <strain evidence="2">aApi_AU</strain>
    </source>
</reference>
<dbReference type="Proteomes" id="UP001231859">
    <property type="component" value="Chromosome"/>
</dbReference>
<name>A0ABY8P6S4_9GAMM</name>
<dbReference type="PIRSF" id="PIRSF029208">
    <property type="entry name" value="Phage_tail_GPU"/>
    <property type="match status" value="1"/>
</dbReference>
<organism evidence="1 2">
    <name type="scientific">Arsenophonus apicola</name>
    <dbReference type="NCBI Taxonomy" id="2879119"/>
    <lineage>
        <taxon>Bacteria</taxon>
        <taxon>Pseudomonadati</taxon>
        <taxon>Pseudomonadota</taxon>
        <taxon>Gammaproteobacteria</taxon>
        <taxon>Enterobacterales</taxon>
        <taxon>Morganellaceae</taxon>
        <taxon>Arsenophonus</taxon>
    </lineage>
</organism>
<proteinExistence type="predicted"/>
<dbReference type="EMBL" id="CP123759">
    <property type="protein sequence ID" value="WGO84869.1"/>
    <property type="molecule type" value="Genomic_DNA"/>
</dbReference>
<evidence type="ECO:0000313" key="1">
    <source>
        <dbReference type="EMBL" id="WGO84869.1"/>
    </source>
</evidence>
<gene>
    <name evidence="1" type="ORF">QG404_07315</name>
</gene>